<reference evidence="9 10" key="1">
    <citation type="submission" date="2022-01" db="EMBL/GenBank/DDBJ databases">
        <title>A chromosomal length assembly of Cordylochernes scorpioides.</title>
        <authorList>
            <person name="Zeh D."/>
            <person name="Zeh J."/>
        </authorList>
    </citation>
    <scope>NUCLEOTIDE SEQUENCE [LARGE SCALE GENOMIC DNA]</scope>
    <source>
        <strain evidence="9">IN4F17</strain>
        <tissue evidence="9">Whole Body</tissue>
    </source>
</reference>
<evidence type="ECO:0000313" key="10">
    <source>
        <dbReference type="Proteomes" id="UP001235939"/>
    </source>
</evidence>
<dbReference type="EMBL" id="CP092865">
    <property type="protein sequence ID" value="UYV65591.1"/>
    <property type="molecule type" value="Genomic_DNA"/>
</dbReference>
<dbReference type="PANTHER" id="PTHR12867:SF6">
    <property type="entry name" value="N-ACETYLGLUCOSAMINYLDIPHOSPHODOLICHOL N-ACETYLGLUCOSAMINYLTRANSFERASE"/>
    <property type="match status" value="1"/>
</dbReference>
<evidence type="ECO:0000256" key="4">
    <source>
        <dbReference type="ARBA" id="ARBA00017468"/>
    </source>
</evidence>
<dbReference type="InterPro" id="IPR039042">
    <property type="entry name" value="Alg13-like"/>
</dbReference>
<evidence type="ECO:0000256" key="2">
    <source>
        <dbReference type="ARBA" id="ARBA00006962"/>
    </source>
</evidence>
<dbReference type="PANTHER" id="PTHR12867">
    <property type="entry name" value="GLYCOSYL TRANSFERASE-RELATED"/>
    <property type="match status" value="1"/>
</dbReference>
<sequence length="182" mass="20614">MLKLLKRYPCMENRHVYKMTVFVTVGSTKFDELIKAVCSSNILNLFQKQGYEKLLIQSGNGDIEPSLPNEDYKIKLESYKYKNSIAEDIKQASLVISHAGAGSILENLKAGKKLIVVINDCLLNNHQTELATAMADLGYLLYCTPNKLEDVLIKIEDHETKNYPTPDYDAFPSFLNRLMGFN</sequence>
<evidence type="ECO:0000256" key="1">
    <source>
        <dbReference type="ARBA" id="ARBA00004240"/>
    </source>
</evidence>
<evidence type="ECO:0000313" key="9">
    <source>
        <dbReference type="EMBL" id="UYV65591.1"/>
    </source>
</evidence>
<comment type="subcellular location">
    <subcellularLocation>
        <location evidence="1">Endoplasmic reticulum</location>
    </subcellularLocation>
</comment>
<keyword evidence="6" id="KW-0808">Transferase</keyword>
<dbReference type="SUPFAM" id="SSF53756">
    <property type="entry name" value="UDP-Glycosyltransferase/glycogen phosphorylase"/>
    <property type="match status" value="1"/>
</dbReference>
<comment type="similarity">
    <text evidence="2">Belongs to the glycosyltransferase 28 family.</text>
</comment>
<evidence type="ECO:0000256" key="3">
    <source>
        <dbReference type="ARBA" id="ARBA00012614"/>
    </source>
</evidence>
<dbReference type="InterPro" id="IPR007235">
    <property type="entry name" value="Glyco_trans_28_C"/>
</dbReference>
<dbReference type="Pfam" id="PF04101">
    <property type="entry name" value="Glyco_tran_28_C"/>
    <property type="match status" value="1"/>
</dbReference>
<evidence type="ECO:0000256" key="5">
    <source>
        <dbReference type="ARBA" id="ARBA00022676"/>
    </source>
</evidence>
<proteinExistence type="inferred from homology"/>
<dbReference type="Proteomes" id="UP001235939">
    <property type="component" value="Chromosome 03"/>
</dbReference>
<evidence type="ECO:0000256" key="7">
    <source>
        <dbReference type="ARBA" id="ARBA00022824"/>
    </source>
</evidence>
<evidence type="ECO:0000256" key="6">
    <source>
        <dbReference type="ARBA" id="ARBA00022679"/>
    </source>
</evidence>
<dbReference type="Gene3D" id="3.40.50.2000">
    <property type="entry name" value="Glycogen Phosphorylase B"/>
    <property type="match status" value="1"/>
</dbReference>
<keyword evidence="7" id="KW-0256">Endoplasmic reticulum</keyword>
<gene>
    <name evidence="9" type="ORF">LAZ67_3004790</name>
</gene>
<accession>A0ABY6K9Q3</accession>
<feature type="domain" description="Glycosyl transferase family 28 C-terminal" evidence="8">
    <location>
        <begin position="20"/>
        <end position="167"/>
    </location>
</feature>
<keyword evidence="5" id="KW-0328">Glycosyltransferase</keyword>
<keyword evidence="10" id="KW-1185">Reference proteome</keyword>
<name>A0ABY6K9Q3_9ARAC</name>
<dbReference type="EC" id="2.4.1.141" evidence="3"/>
<organism evidence="9 10">
    <name type="scientific">Cordylochernes scorpioides</name>
    <dbReference type="NCBI Taxonomy" id="51811"/>
    <lineage>
        <taxon>Eukaryota</taxon>
        <taxon>Metazoa</taxon>
        <taxon>Ecdysozoa</taxon>
        <taxon>Arthropoda</taxon>
        <taxon>Chelicerata</taxon>
        <taxon>Arachnida</taxon>
        <taxon>Pseudoscorpiones</taxon>
        <taxon>Cheliferoidea</taxon>
        <taxon>Chernetidae</taxon>
        <taxon>Cordylochernes</taxon>
    </lineage>
</organism>
<protein>
    <recommendedName>
        <fullName evidence="4">UDP-N-acetylglucosamine transferase subunit ALG13</fullName>
        <ecNumber evidence="3">2.4.1.141</ecNumber>
    </recommendedName>
</protein>
<evidence type="ECO:0000259" key="8">
    <source>
        <dbReference type="Pfam" id="PF04101"/>
    </source>
</evidence>